<evidence type="ECO:0000313" key="2">
    <source>
        <dbReference type="EMBL" id="KWV41436.1"/>
    </source>
</evidence>
<evidence type="ECO:0000256" key="1">
    <source>
        <dbReference type="SAM" id="Phobius"/>
    </source>
</evidence>
<feature type="transmembrane region" description="Helical" evidence="1">
    <location>
        <begin position="43"/>
        <end position="65"/>
    </location>
</feature>
<keyword evidence="1" id="KW-0472">Membrane</keyword>
<sequence length="157" mass="17370">MTLIVTGFQVSRLLYRQEDASTMDANDRISNSFKTIATWLERILALVILGGVAVFGLSSAQTLLAMSWGQTDTFYELIYRVLLLVIAIELVRTLVTHDLRAILELLAFVVARKMLKPDLNVIDIVLSVRAFVALLAANYWWLSPSSPQGSDGSDVAP</sequence>
<keyword evidence="1" id="KW-0812">Transmembrane</keyword>
<protein>
    <recommendedName>
        <fullName evidence="4">Protein PsiE</fullName>
    </recommendedName>
</protein>
<keyword evidence="3" id="KW-1185">Reference proteome</keyword>
<gene>
    <name evidence="2" type="ORF">AS026_23915</name>
</gene>
<dbReference type="EMBL" id="LNCD01000140">
    <property type="protein sequence ID" value="KWV41436.1"/>
    <property type="molecule type" value="Genomic_DNA"/>
</dbReference>
<dbReference type="Proteomes" id="UP000068164">
    <property type="component" value="Unassembled WGS sequence"/>
</dbReference>
<accession>A0A120FEL4</accession>
<evidence type="ECO:0000313" key="3">
    <source>
        <dbReference type="Proteomes" id="UP000068164"/>
    </source>
</evidence>
<dbReference type="AlphaFoldDB" id="A0A120FEL4"/>
<dbReference type="RefSeq" id="WP_062375704.1">
    <property type="nucleotide sequence ID" value="NZ_LNCD01000140.1"/>
</dbReference>
<feature type="transmembrane region" description="Helical" evidence="1">
    <location>
        <begin position="77"/>
        <end position="95"/>
    </location>
</feature>
<dbReference type="OrthoDB" id="9950042at2"/>
<reference evidence="2 3" key="1">
    <citation type="submission" date="2015-11" db="EMBL/GenBank/DDBJ databases">
        <title>Draft Genome Sequence of the Strain BR 10423 (Rhizobium sp.) isolated from nodules of Mimosa pudica.</title>
        <authorList>
            <person name="Barauna A.C."/>
            <person name="Zilli J.E."/>
            <person name="Simoes-Araujo J.L."/>
            <person name="Reis V.M."/>
            <person name="James E.K."/>
            <person name="Reis F.B.Jr."/>
            <person name="Rouws L.F."/>
            <person name="Passos S.R."/>
            <person name="Gois S.R."/>
        </authorList>
    </citation>
    <scope>NUCLEOTIDE SEQUENCE [LARGE SCALE GENOMIC DNA]</scope>
    <source>
        <strain evidence="2 3">BR10423</strain>
    </source>
</reference>
<keyword evidence="1" id="KW-1133">Transmembrane helix</keyword>
<feature type="transmembrane region" description="Helical" evidence="1">
    <location>
        <begin position="121"/>
        <end position="141"/>
    </location>
</feature>
<name>A0A120FEL4_9HYPH</name>
<proteinExistence type="predicted"/>
<comment type="caution">
    <text evidence="2">The sequence shown here is derived from an EMBL/GenBank/DDBJ whole genome shotgun (WGS) entry which is preliminary data.</text>
</comment>
<organism evidence="2 3">
    <name type="scientific">Rhizobium altiplani</name>
    <dbReference type="NCBI Taxonomy" id="1864509"/>
    <lineage>
        <taxon>Bacteria</taxon>
        <taxon>Pseudomonadati</taxon>
        <taxon>Pseudomonadota</taxon>
        <taxon>Alphaproteobacteria</taxon>
        <taxon>Hyphomicrobiales</taxon>
        <taxon>Rhizobiaceae</taxon>
        <taxon>Rhizobium/Agrobacterium group</taxon>
        <taxon>Rhizobium</taxon>
    </lineage>
</organism>
<evidence type="ECO:0008006" key="4">
    <source>
        <dbReference type="Google" id="ProtNLM"/>
    </source>
</evidence>